<name>A0A6B1DA42_9CHLR</name>
<protein>
    <submittedName>
        <fullName evidence="2">Helix-turn-helix transcriptional regulator</fullName>
    </submittedName>
</protein>
<gene>
    <name evidence="2" type="ORF">F4X14_15810</name>
</gene>
<dbReference type="InterPro" id="IPR001387">
    <property type="entry name" value="Cro/C1-type_HTH"/>
</dbReference>
<dbReference type="GO" id="GO:0003677">
    <property type="term" value="F:DNA binding"/>
    <property type="evidence" value="ECO:0007669"/>
    <property type="project" value="InterPro"/>
</dbReference>
<feature type="domain" description="HTH cro/C1-type" evidence="1">
    <location>
        <begin position="1"/>
        <end position="35"/>
    </location>
</feature>
<evidence type="ECO:0000259" key="1">
    <source>
        <dbReference type="PROSITE" id="PS50943"/>
    </source>
</evidence>
<dbReference type="Pfam" id="PF01381">
    <property type="entry name" value="HTH_3"/>
    <property type="match status" value="1"/>
</dbReference>
<dbReference type="SUPFAM" id="SSF47413">
    <property type="entry name" value="lambda repressor-like DNA-binding domains"/>
    <property type="match status" value="1"/>
</dbReference>
<dbReference type="CDD" id="cd00093">
    <property type="entry name" value="HTH_XRE"/>
    <property type="match status" value="1"/>
</dbReference>
<dbReference type="Gene3D" id="1.10.260.40">
    <property type="entry name" value="lambda repressor-like DNA-binding domains"/>
    <property type="match status" value="1"/>
</dbReference>
<dbReference type="AlphaFoldDB" id="A0A6B1DA42"/>
<sequence>MSPVYLSQIETGRRVGSAKTLASIAQGLNVSLDDLV</sequence>
<dbReference type="EMBL" id="VXMH01000081">
    <property type="protein sequence ID" value="MYC96429.1"/>
    <property type="molecule type" value="Genomic_DNA"/>
</dbReference>
<reference evidence="2" key="1">
    <citation type="submission" date="2019-09" db="EMBL/GenBank/DDBJ databases">
        <title>Characterisation of the sponge microbiome using genome-centric metagenomics.</title>
        <authorList>
            <person name="Engelberts J.P."/>
            <person name="Robbins S.J."/>
            <person name="De Goeij J.M."/>
            <person name="Aranda M."/>
            <person name="Bell S.C."/>
            <person name="Webster N.S."/>
        </authorList>
    </citation>
    <scope>NUCLEOTIDE SEQUENCE</scope>
    <source>
        <strain evidence="2">SB0661_bin_32</strain>
    </source>
</reference>
<dbReference type="PROSITE" id="PS50943">
    <property type="entry name" value="HTH_CROC1"/>
    <property type="match status" value="1"/>
</dbReference>
<organism evidence="2">
    <name type="scientific">Caldilineaceae bacterium SB0661_bin_32</name>
    <dbReference type="NCBI Taxonomy" id="2605255"/>
    <lineage>
        <taxon>Bacteria</taxon>
        <taxon>Bacillati</taxon>
        <taxon>Chloroflexota</taxon>
        <taxon>Caldilineae</taxon>
        <taxon>Caldilineales</taxon>
        <taxon>Caldilineaceae</taxon>
    </lineage>
</organism>
<evidence type="ECO:0000313" key="2">
    <source>
        <dbReference type="EMBL" id="MYC96429.1"/>
    </source>
</evidence>
<comment type="caution">
    <text evidence="2">The sequence shown here is derived from an EMBL/GenBank/DDBJ whole genome shotgun (WGS) entry which is preliminary data.</text>
</comment>
<dbReference type="InterPro" id="IPR010982">
    <property type="entry name" value="Lambda_DNA-bd_dom_sf"/>
</dbReference>
<accession>A0A6B1DA42</accession>
<proteinExistence type="predicted"/>